<dbReference type="SUPFAM" id="SSF48008">
    <property type="entry name" value="GntR ligand-binding domain-like"/>
    <property type="match status" value="1"/>
</dbReference>
<dbReference type="InterPro" id="IPR008920">
    <property type="entry name" value="TF_FadR/GntR_C"/>
</dbReference>
<evidence type="ECO:0000256" key="3">
    <source>
        <dbReference type="ARBA" id="ARBA00023163"/>
    </source>
</evidence>
<dbReference type="Gene3D" id="1.10.10.10">
    <property type="entry name" value="Winged helix-like DNA-binding domain superfamily/Winged helix DNA-binding domain"/>
    <property type="match status" value="1"/>
</dbReference>
<dbReference type="InterPro" id="IPR000524">
    <property type="entry name" value="Tscrpt_reg_HTH_GntR"/>
</dbReference>
<dbReference type="PROSITE" id="PS50949">
    <property type="entry name" value="HTH_GNTR"/>
    <property type="match status" value="1"/>
</dbReference>
<dbReference type="Pfam" id="PF07729">
    <property type="entry name" value="FCD"/>
    <property type="match status" value="1"/>
</dbReference>
<dbReference type="InterPro" id="IPR036390">
    <property type="entry name" value="WH_DNA-bd_sf"/>
</dbReference>
<dbReference type="SMART" id="SM00345">
    <property type="entry name" value="HTH_GNTR"/>
    <property type="match status" value="1"/>
</dbReference>
<dbReference type="InterPro" id="IPR036388">
    <property type="entry name" value="WH-like_DNA-bd_sf"/>
</dbReference>
<evidence type="ECO:0000256" key="1">
    <source>
        <dbReference type="ARBA" id="ARBA00023015"/>
    </source>
</evidence>
<dbReference type="PANTHER" id="PTHR43537">
    <property type="entry name" value="TRANSCRIPTIONAL REGULATOR, GNTR FAMILY"/>
    <property type="match status" value="1"/>
</dbReference>
<dbReference type="SMART" id="SM00895">
    <property type="entry name" value="FCD"/>
    <property type="match status" value="1"/>
</dbReference>
<organism evidence="5 6">
    <name type="scientific">Endozoicomonas lisbonensis</name>
    <dbReference type="NCBI Taxonomy" id="3120522"/>
    <lineage>
        <taxon>Bacteria</taxon>
        <taxon>Pseudomonadati</taxon>
        <taxon>Pseudomonadota</taxon>
        <taxon>Gammaproteobacteria</taxon>
        <taxon>Oceanospirillales</taxon>
        <taxon>Endozoicomonadaceae</taxon>
        <taxon>Endozoicomonas</taxon>
    </lineage>
</organism>
<dbReference type="Proteomes" id="UP001549366">
    <property type="component" value="Unassembled WGS sequence"/>
</dbReference>
<evidence type="ECO:0000313" key="5">
    <source>
        <dbReference type="EMBL" id="MET4755764.1"/>
    </source>
</evidence>
<dbReference type="PANTHER" id="PTHR43537:SF53">
    <property type="entry name" value="HTH-TYPE TRANSCRIPTIONAL REPRESSOR NANR"/>
    <property type="match status" value="1"/>
</dbReference>
<protein>
    <submittedName>
        <fullName evidence="5">DNA-binding GntR family transcriptional regulator</fullName>
    </submittedName>
</protein>
<dbReference type="SUPFAM" id="SSF46785">
    <property type="entry name" value="Winged helix' DNA-binding domain"/>
    <property type="match status" value="1"/>
</dbReference>
<dbReference type="InterPro" id="IPR011711">
    <property type="entry name" value="GntR_C"/>
</dbReference>
<dbReference type="EMBL" id="JBEWTB010000002">
    <property type="protein sequence ID" value="MET4755764.1"/>
    <property type="molecule type" value="Genomic_DNA"/>
</dbReference>
<keyword evidence="6" id="KW-1185">Reference proteome</keyword>
<dbReference type="GO" id="GO:0003677">
    <property type="term" value="F:DNA binding"/>
    <property type="evidence" value="ECO:0007669"/>
    <property type="project" value="UniProtKB-KW"/>
</dbReference>
<accession>A0ABV2SEE7</accession>
<dbReference type="Pfam" id="PF00392">
    <property type="entry name" value="GntR"/>
    <property type="match status" value="1"/>
</dbReference>
<comment type="caution">
    <text evidence="5">The sequence shown here is derived from an EMBL/GenBank/DDBJ whole genome shotgun (WGS) entry which is preliminary data.</text>
</comment>
<evidence type="ECO:0000313" key="6">
    <source>
        <dbReference type="Proteomes" id="UP001549366"/>
    </source>
</evidence>
<proteinExistence type="predicted"/>
<evidence type="ECO:0000256" key="2">
    <source>
        <dbReference type="ARBA" id="ARBA00023125"/>
    </source>
</evidence>
<reference evidence="5 6" key="1">
    <citation type="submission" date="2024-06" db="EMBL/GenBank/DDBJ databases">
        <title>Genomic Encyclopedia of Type Strains, Phase V (KMG-V): Genome sequencing to study the core and pangenomes of soil and plant-associated prokaryotes.</title>
        <authorList>
            <person name="Whitman W."/>
        </authorList>
    </citation>
    <scope>NUCLEOTIDE SEQUENCE [LARGE SCALE GENOMIC DNA]</scope>
    <source>
        <strain evidence="5 6">NE40</strain>
    </source>
</reference>
<gene>
    <name evidence="5" type="ORF">V5J35_000956</name>
</gene>
<evidence type="ECO:0000259" key="4">
    <source>
        <dbReference type="PROSITE" id="PS50949"/>
    </source>
</evidence>
<keyword evidence="2 5" id="KW-0238">DNA-binding</keyword>
<keyword evidence="1" id="KW-0805">Transcription regulation</keyword>
<name>A0ABV2SEE7_9GAMM</name>
<feature type="domain" description="HTH gntR-type" evidence="4">
    <location>
        <begin position="6"/>
        <end position="73"/>
    </location>
</feature>
<dbReference type="Gene3D" id="1.20.120.530">
    <property type="entry name" value="GntR ligand-binding domain-like"/>
    <property type="match status" value="1"/>
</dbReference>
<dbReference type="RefSeq" id="WP_354010149.1">
    <property type="nucleotide sequence ID" value="NZ_JBEWTA010000001.1"/>
</dbReference>
<keyword evidence="3" id="KW-0804">Transcription</keyword>
<sequence>MKTFKALEVERISDAIYKAIIEQRLKAGTRLVETRLADIFSANRNHVRAAIEQLSLRRVVTVETNKGAFVSNPGSAECKEIFMARRILECGMISDAARKCTSDDLRRLKEILDREKQARNDKSRHGLVRESGEFHLELARILGNVRLYEMLEELVASSSLVAGLYEKNDDFTGTINEHDIIFNAIRKKDYDSLPELMAGHLSSIEKKLLLRYQEQDSPNLESIFA</sequence>